<evidence type="ECO:0000313" key="1">
    <source>
        <dbReference type="EMBL" id="QJA60671.1"/>
    </source>
</evidence>
<dbReference type="AlphaFoldDB" id="A0A6M3KPR4"/>
<evidence type="ECO:0000313" key="2">
    <source>
        <dbReference type="EMBL" id="QJA84073.1"/>
    </source>
</evidence>
<accession>A0A6M3KPR4</accession>
<dbReference type="EMBL" id="MT141417">
    <property type="protein sequence ID" value="QJA60671.1"/>
    <property type="molecule type" value="Genomic_DNA"/>
</dbReference>
<sequence length="400" mass="45510">MTKRQVPDWISGYLKYTDNSEPPVIYRKWVAISAIASMLQRRCSITIGLNTWYPNFYIVLVGDSGVKKSTSMDPAQKLLVATGIELAAESITREGLIHRLRQCGSNPIIDPVTKTMTMHSSLTVHSSEFIVFLGFQDRQMLGILCDLYSCRSTWRHETKTIELRDDITNVWLNIIGATTPTLLKSNLPPESFGGGLTSRVIFVYATKKDSKFIPISFLSDEEIELQGKLLDDLGNMLLISGEFRMTDEFIERYAEWSAFDHDNPPFEDPRFSGYNSHRREFILKLSMVISVSTNNSMILTLTDINRAIDTLTEVEEKMPLTFSGVGKSDIAPQMSLVMTTIATKGTVTFGELLRLYYNDVDEWTMKRILVTLIRMEFCKQTVSGKEIIIDYIPEKKKEEK</sequence>
<proteinExistence type="predicted"/>
<reference evidence="2" key="1">
    <citation type="submission" date="2020-03" db="EMBL/GenBank/DDBJ databases">
        <title>The deep terrestrial virosphere.</title>
        <authorList>
            <person name="Holmfeldt K."/>
            <person name="Nilsson E."/>
            <person name="Simone D."/>
            <person name="Lopez-Fernandez M."/>
            <person name="Wu X."/>
            <person name="de Brujin I."/>
            <person name="Lundin D."/>
            <person name="Andersson A."/>
            <person name="Bertilsson S."/>
            <person name="Dopson M."/>
        </authorList>
    </citation>
    <scope>NUCLEOTIDE SEQUENCE</scope>
    <source>
        <strain evidence="2">MM415A00229</strain>
        <strain evidence="1">MM415B01070</strain>
    </source>
</reference>
<gene>
    <name evidence="2" type="ORF">MM415A00229_0021</name>
    <name evidence="1" type="ORF">MM415B01070_0005</name>
</gene>
<organism evidence="2">
    <name type="scientific">viral metagenome</name>
    <dbReference type="NCBI Taxonomy" id="1070528"/>
    <lineage>
        <taxon>unclassified sequences</taxon>
        <taxon>metagenomes</taxon>
        <taxon>organismal metagenomes</taxon>
    </lineage>
</organism>
<protein>
    <submittedName>
        <fullName evidence="2">Putative primase</fullName>
    </submittedName>
</protein>
<name>A0A6M3KPR4_9ZZZZ</name>
<dbReference type="EMBL" id="MT142523">
    <property type="protein sequence ID" value="QJA84073.1"/>
    <property type="molecule type" value="Genomic_DNA"/>
</dbReference>